<dbReference type="Gene3D" id="3.40.50.300">
    <property type="entry name" value="P-loop containing nucleotide triphosphate hydrolases"/>
    <property type="match status" value="1"/>
</dbReference>
<dbReference type="Pfam" id="PF01656">
    <property type="entry name" value="CbiA"/>
    <property type="match status" value="1"/>
</dbReference>
<dbReference type="OrthoDB" id="69313at2"/>
<dbReference type="Proteomes" id="UP000000268">
    <property type="component" value="Plasmid pREB2"/>
</dbReference>
<dbReference type="SUPFAM" id="SSF52540">
    <property type="entry name" value="P-loop containing nucleoside triphosphate hydrolases"/>
    <property type="match status" value="1"/>
</dbReference>
<dbReference type="PANTHER" id="PTHR13696:SF96">
    <property type="entry name" value="COBQ_COBB_MIND_PARA NUCLEOTIDE BINDING DOMAIN-CONTAINING PROTEIN"/>
    <property type="match status" value="1"/>
</dbReference>
<reference evidence="2 3" key="1">
    <citation type="journal article" date="2008" name="Proc. Natl. Acad. Sci. U.S.A.">
        <title>Niche adaptation and genome expansion in the chlorophyll d-producing cyanobacterium Acaryochloris marina.</title>
        <authorList>
            <person name="Swingley W.D."/>
            <person name="Chen M."/>
            <person name="Cheung P.C."/>
            <person name="Conrad A.L."/>
            <person name="Dejesa L.C."/>
            <person name="Hao J."/>
            <person name="Honchak B.M."/>
            <person name="Karbach L.E."/>
            <person name="Kurdoglu A."/>
            <person name="Lahiri S."/>
            <person name="Mastrian S.D."/>
            <person name="Miyashita H."/>
            <person name="Page L."/>
            <person name="Ramakrishna P."/>
            <person name="Satoh S."/>
            <person name="Sattley W.M."/>
            <person name="Shimada Y."/>
            <person name="Taylor H.L."/>
            <person name="Tomo T."/>
            <person name="Tsuchiya T."/>
            <person name="Wang Z.T."/>
            <person name="Raymond J."/>
            <person name="Mimuro M."/>
            <person name="Blankenship R.E."/>
            <person name="Touchman J.W."/>
        </authorList>
    </citation>
    <scope>NUCLEOTIDE SEQUENCE [LARGE SCALE GENOMIC DNA]</scope>
    <source>
        <strain evidence="3">MBIC 11017</strain>
        <plasmid evidence="3">Plasmid pREB2</plasmid>
    </source>
</reference>
<proteinExistence type="predicted"/>
<dbReference type="CDD" id="cd02042">
    <property type="entry name" value="ParAB_family"/>
    <property type="match status" value="1"/>
</dbReference>
<evidence type="ECO:0000313" key="2">
    <source>
        <dbReference type="EMBL" id="ABW31753.1"/>
    </source>
</evidence>
<keyword evidence="3" id="KW-1185">Reference proteome</keyword>
<keyword evidence="2" id="KW-0614">Plasmid</keyword>
<name>A8ZLY4_ACAM1</name>
<gene>
    <name evidence="2" type="ordered locus">AM1_B0027</name>
</gene>
<dbReference type="PANTHER" id="PTHR13696">
    <property type="entry name" value="P-LOOP CONTAINING NUCLEOSIDE TRIPHOSPHATE HYDROLASE"/>
    <property type="match status" value="1"/>
</dbReference>
<protein>
    <submittedName>
        <fullName evidence="2">CobQ/CobB/MinD/ParA family protein</fullName>
    </submittedName>
</protein>
<accession>A8ZLY4</accession>
<dbReference type="InterPro" id="IPR027417">
    <property type="entry name" value="P-loop_NTPase"/>
</dbReference>
<dbReference type="PIRSF" id="PIRSF009320">
    <property type="entry name" value="Nuc_binding_HP_1000"/>
    <property type="match status" value="1"/>
</dbReference>
<dbReference type="InterPro" id="IPR050678">
    <property type="entry name" value="DNA_Partitioning_ATPase"/>
</dbReference>
<dbReference type="HOGENOM" id="CLU_037612_5_3_3"/>
<dbReference type="KEGG" id="amr:AM1_B0027"/>
<dbReference type="AlphaFoldDB" id="A8ZLY4"/>
<evidence type="ECO:0000259" key="1">
    <source>
        <dbReference type="Pfam" id="PF01656"/>
    </source>
</evidence>
<geneLocation type="plasmid" evidence="2 3">
    <name>pREB2</name>
</geneLocation>
<dbReference type="RefSeq" id="WP_012166907.1">
    <property type="nucleotide sequence ID" value="NC_009927.1"/>
</dbReference>
<organism evidence="2 3">
    <name type="scientific">Acaryochloris marina (strain MBIC 11017)</name>
    <dbReference type="NCBI Taxonomy" id="329726"/>
    <lineage>
        <taxon>Bacteria</taxon>
        <taxon>Bacillati</taxon>
        <taxon>Cyanobacteriota</taxon>
        <taxon>Cyanophyceae</taxon>
        <taxon>Acaryochloridales</taxon>
        <taxon>Acaryochloridaceae</taxon>
        <taxon>Acaryochloris</taxon>
    </lineage>
</organism>
<dbReference type="InterPro" id="IPR002586">
    <property type="entry name" value="CobQ/CobB/MinD/ParA_Nub-bd_dom"/>
</dbReference>
<dbReference type="EMBL" id="CP000839">
    <property type="protein sequence ID" value="ABW31753.1"/>
    <property type="molecule type" value="Genomic_DNA"/>
</dbReference>
<feature type="domain" description="CobQ/CobB/MinD/ParA nucleotide binding" evidence="1">
    <location>
        <begin position="7"/>
        <end position="186"/>
    </location>
</feature>
<sequence>MQTPKIIAFANQKGGSGKSTSAAHAAYWLAQKGLSVLLVDADGQQSSSAWLNELELDYQVLIDPEQLFESLPTFSDDYDVVVVDGPGSLSEVTKAILSRCDLVLVPTRDSIIDLRSTGKIVQFIKHAKELRGGFPKAAIFLNATRKSSVLLREAQEALEDVVIPLMQTVIYDRQCIKDAPGQGSTVFKMKGKPAKEASKNYEELFTEAMEIFGND</sequence>
<evidence type="ECO:0000313" key="3">
    <source>
        <dbReference type="Proteomes" id="UP000000268"/>
    </source>
</evidence>